<sequence>MLKRQRPLRREVKHAFEARMDAAVHDREVAYADVSTASPVFRPNQVRSPGQVGPAAWVIEIRIVLRPDGIVLKWGTPARASLVVPRARAVS</sequence>
<dbReference type="EMBL" id="CP000661">
    <property type="protein sequence ID" value="ABP71758.1"/>
    <property type="molecule type" value="Genomic_DNA"/>
</dbReference>
<dbReference type="KEGG" id="rsq:Rsph17025_2872"/>
<organism evidence="1">
    <name type="scientific">Cereibacter sphaeroides (strain ATCC 17025 / ATH 2.4.3)</name>
    <name type="common">Rhodobacter sphaeroides</name>
    <dbReference type="NCBI Taxonomy" id="349102"/>
    <lineage>
        <taxon>Bacteria</taxon>
        <taxon>Pseudomonadati</taxon>
        <taxon>Pseudomonadota</taxon>
        <taxon>Alphaproteobacteria</taxon>
        <taxon>Rhodobacterales</taxon>
        <taxon>Paracoccaceae</taxon>
        <taxon>Cereibacter</taxon>
    </lineage>
</organism>
<name>A4WWJ4_CERS5</name>
<gene>
    <name evidence="1" type="ordered locus">Rsph17025_2872</name>
</gene>
<accession>A4WWJ4</accession>
<reference evidence="1" key="1">
    <citation type="submission" date="2007-04" db="EMBL/GenBank/DDBJ databases">
        <title>Complete sequence of chromosome of Rhodobacter sphaeroides ATCC 17025.</title>
        <authorList>
            <consortium name="US DOE Joint Genome Institute"/>
            <person name="Copeland A."/>
            <person name="Lucas S."/>
            <person name="Lapidus A."/>
            <person name="Barry K."/>
            <person name="Detter J.C."/>
            <person name="Glavina del Rio T."/>
            <person name="Hammon N."/>
            <person name="Israni S."/>
            <person name="Dalin E."/>
            <person name="Tice H."/>
            <person name="Pitluck S."/>
            <person name="Chertkov O."/>
            <person name="Brettin T."/>
            <person name="Bruce D."/>
            <person name="Han C."/>
            <person name="Schmutz J."/>
            <person name="Larimer F."/>
            <person name="Land M."/>
            <person name="Hauser L."/>
            <person name="Kyrpides N."/>
            <person name="Kim E."/>
            <person name="Richardson P."/>
            <person name="Mackenzie C."/>
            <person name="Choudhary M."/>
            <person name="Donohue T.J."/>
            <person name="Kaplan S."/>
        </authorList>
    </citation>
    <scope>NUCLEOTIDE SEQUENCE [LARGE SCALE GENOMIC DNA]</scope>
    <source>
        <strain evidence="1">ATCC 17025</strain>
    </source>
</reference>
<dbReference type="HOGENOM" id="CLU_2424986_0_0_5"/>
<dbReference type="AlphaFoldDB" id="A4WWJ4"/>
<dbReference type="BioCyc" id="RSPH349102:G1G8M-2966-MONOMER"/>
<proteinExistence type="predicted"/>
<evidence type="ECO:0000313" key="1">
    <source>
        <dbReference type="EMBL" id="ABP71758.1"/>
    </source>
</evidence>
<protein>
    <submittedName>
        <fullName evidence="1">Uncharacterized protein</fullName>
    </submittedName>
</protein>